<dbReference type="EMBL" id="JANBUL010000080">
    <property type="protein sequence ID" value="KAJ2782165.1"/>
    <property type="molecule type" value="Genomic_DNA"/>
</dbReference>
<sequence length="210" mass="23453">MPIEVAITIELKKRKEDGGWEEYEHEDTITINASSKNNVPEGDWDKAVDYIAMPFFSLVSMEEKIYGVDEPVYFKSKHCEFIHYVVFGKNGATMRLLTVLSSVLDSMPVCNLQAASEGEYEEEEFYVVATLPANALEQARGGSQQPHYALVDIDSDRPMLELEGAIYQGTNDELLGTAMLFDVTEDADARLVGTTSRVVAFRPVQVTRKG</sequence>
<evidence type="ECO:0000313" key="3">
    <source>
        <dbReference type="Proteomes" id="UP001140217"/>
    </source>
</evidence>
<evidence type="ECO:0000259" key="1">
    <source>
        <dbReference type="Pfam" id="PF10419"/>
    </source>
</evidence>
<feature type="domain" description="Transcription factor TFIIIC triple barrel" evidence="1">
    <location>
        <begin position="121"/>
        <end position="206"/>
    </location>
</feature>
<dbReference type="Pfam" id="PF10419">
    <property type="entry name" value="TFIIIC_sub6"/>
    <property type="match status" value="1"/>
</dbReference>
<evidence type="ECO:0000313" key="2">
    <source>
        <dbReference type="EMBL" id="KAJ2782165.1"/>
    </source>
</evidence>
<dbReference type="AlphaFoldDB" id="A0A9W8HIE4"/>
<name>A0A9W8HIE4_9FUNG</name>
<keyword evidence="3" id="KW-1185">Reference proteome</keyword>
<dbReference type="Proteomes" id="UP001140217">
    <property type="component" value="Unassembled WGS sequence"/>
</dbReference>
<comment type="caution">
    <text evidence="2">The sequence shown here is derived from an EMBL/GenBank/DDBJ whole genome shotgun (WGS) entry which is preliminary data.</text>
</comment>
<dbReference type="Gene3D" id="2.60.40.4370">
    <property type="match status" value="1"/>
</dbReference>
<gene>
    <name evidence="2" type="ORF">H4R18_002430</name>
</gene>
<dbReference type="OrthoDB" id="1877767at2759"/>
<dbReference type="InterPro" id="IPR019481">
    <property type="entry name" value="TFIIIC_triple_barrel"/>
</dbReference>
<accession>A0A9W8HIE4</accession>
<reference evidence="2" key="1">
    <citation type="submission" date="2022-07" db="EMBL/GenBank/DDBJ databases">
        <title>Phylogenomic reconstructions and comparative analyses of Kickxellomycotina fungi.</title>
        <authorList>
            <person name="Reynolds N.K."/>
            <person name="Stajich J.E."/>
            <person name="Barry K."/>
            <person name="Grigoriev I.V."/>
            <person name="Crous P."/>
            <person name="Smith M.E."/>
        </authorList>
    </citation>
    <scope>NUCLEOTIDE SEQUENCE</scope>
    <source>
        <strain evidence="2">NBRC 105414</strain>
    </source>
</reference>
<organism evidence="2 3">
    <name type="scientific">Coemansia javaensis</name>
    <dbReference type="NCBI Taxonomy" id="2761396"/>
    <lineage>
        <taxon>Eukaryota</taxon>
        <taxon>Fungi</taxon>
        <taxon>Fungi incertae sedis</taxon>
        <taxon>Zoopagomycota</taxon>
        <taxon>Kickxellomycotina</taxon>
        <taxon>Kickxellomycetes</taxon>
        <taxon>Kickxellales</taxon>
        <taxon>Kickxellaceae</taxon>
        <taxon>Coemansia</taxon>
    </lineage>
</organism>
<protein>
    <recommendedName>
        <fullName evidence="1">Transcription factor TFIIIC triple barrel domain-containing protein</fullName>
    </recommendedName>
</protein>
<proteinExistence type="predicted"/>